<keyword evidence="9 14" id="KW-0863">Zinc-finger</keyword>
<dbReference type="SMART" id="SM00647">
    <property type="entry name" value="IBR"/>
    <property type="match status" value="2"/>
</dbReference>
<evidence type="ECO:0000256" key="4">
    <source>
        <dbReference type="ARBA" id="ARBA00012251"/>
    </source>
</evidence>
<evidence type="ECO:0000256" key="13">
    <source>
        <dbReference type="ARBA" id="ARBA00023136"/>
    </source>
</evidence>
<dbReference type="STRING" id="157072.A0A024UAC5"/>
<evidence type="ECO:0000256" key="9">
    <source>
        <dbReference type="ARBA" id="ARBA00022771"/>
    </source>
</evidence>
<dbReference type="GO" id="GO:0005737">
    <property type="term" value="C:cytoplasm"/>
    <property type="evidence" value="ECO:0007669"/>
    <property type="project" value="UniProtKB-ARBA"/>
</dbReference>
<reference evidence="20" key="1">
    <citation type="submission" date="2013-12" db="EMBL/GenBank/DDBJ databases">
        <title>The Genome Sequence of Aphanomyces invadans NJM9701.</title>
        <authorList>
            <consortium name="The Broad Institute Genomics Platform"/>
            <person name="Russ C."/>
            <person name="Tyler B."/>
            <person name="van West P."/>
            <person name="Dieguez-Uribeondo J."/>
            <person name="Young S.K."/>
            <person name="Zeng Q."/>
            <person name="Gargeya S."/>
            <person name="Fitzgerald M."/>
            <person name="Abouelleil A."/>
            <person name="Alvarado L."/>
            <person name="Chapman S.B."/>
            <person name="Gainer-Dewar J."/>
            <person name="Goldberg J."/>
            <person name="Griggs A."/>
            <person name="Gujja S."/>
            <person name="Hansen M."/>
            <person name="Howarth C."/>
            <person name="Imamovic A."/>
            <person name="Ireland A."/>
            <person name="Larimer J."/>
            <person name="McCowan C."/>
            <person name="Murphy C."/>
            <person name="Pearson M."/>
            <person name="Poon T.W."/>
            <person name="Priest M."/>
            <person name="Roberts A."/>
            <person name="Saif S."/>
            <person name="Shea T."/>
            <person name="Sykes S."/>
            <person name="Wortman J."/>
            <person name="Nusbaum C."/>
            <person name="Birren B."/>
        </authorList>
    </citation>
    <scope>NUCLEOTIDE SEQUENCE [LARGE SCALE GENOMIC DNA]</scope>
    <source>
        <strain evidence="20">NJM9701</strain>
    </source>
</reference>
<comment type="catalytic activity">
    <reaction evidence="1">
        <text>[E2 ubiquitin-conjugating enzyme]-S-ubiquitinyl-L-cysteine + [acceptor protein]-L-lysine = [E2 ubiquitin-conjugating enzyme]-L-cysteine + [acceptor protein]-N(6)-ubiquitinyl-L-lysine.</text>
        <dbReference type="EC" id="2.3.2.31"/>
    </reaction>
</comment>
<evidence type="ECO:0000256" key="11">
    <source>
        <dbReference type="ARBA" id="ARBA00022833"/>
    </source>
</evidence>
<dbReference type="InterPro" id="IPR031127">
    <property type="entry name" value="E3_UB_ligase_RBR"/>
</dbReference>
<dbReference type="PANTHER" id="PTHR11685">
    <property type="entry name" value="RBR FAMILY RING FINGER AND IBR DOMAIN-CONTAINING"/>
    <property type="match status" value="1"/>
</dbReference>
<dbReference type="PROSITE" id="PS50089">
    <property type="entry name" value="ZF_RING_2"/>
    <property type="match status" value="1"/>
</dbReference>
<dbReference type="InterPro" id="IPR001841">
    <property type="entry name" value="Znf_RING"/>
</dbReference>
<keyword evidence="12 16" id="KW-1133">Transmembrane helix</keyword>
<dbReference type="AlphaFoldDB" id="A0A024UAC5"/>
<evidence type="ECO:0000256" key="3">
    <source>
        <dbReference type="ARBA" id="ARBA00004906"/>
    </source>
</evidence>
<dbReference type="SUPFAM" id="SSF57903">
    <property type="entry name" value="FYVE/PHD zinc finger"/>
    <property type="match status" value="1"/>
</dbReference>
<dbReference type="PROSITE" id="PS50178">
    <property type="entry name" value="ZF_FYVE"/>
    <property type="match status" value="1"/>
</dbReference>
<keyword evidence="5" id="KW-0808">Transferase</keyword>
<evidence type="ECO:0000256" key="5">
    <source>
        <dbReference type="ARBA" id="ARBA00022679"/>
    </source>
</evidence>
<organism evidence="20">
    <name type="scientific">Aphanomyces invadans</name>
    <dbReference type="NCBI Taxonomy" id="157072"/>
    <lineage>
        <taxon>Eukaryota</taxon>
        <taxon>Sar</taxon>
        <taxon>Stramenopiles</taxon>
        <taxon>Oomycota</taxon>
        <taxon>Saprolegniomycetes</taxon>
        <taxon>Saprolegniales</taxon>
        <taxon>Verrucalvaceae</taxon>
        <taxon>Aphanomyces</taxon>
    </lineage>
</organism>
<dbReference type="EC" id="2.3.2.31" evidence="4"/>
<dbReference type="GO" id="GO:0031090">
    <property type="term" value="C:organelle membrane"/>
    <property type="evidence" value="ECO:0007669"/>
    <property type="project" value="UniProtKB-ARBA"/>
</dbReference>
<proteinExistence type="predicted"/>
<evidence type="ECO:0000313" key="20">
    <source>
        <dbReference type="EMBL" id="ETW02568.1"/>
    </source>
</evidence>
<dbReference type="GO" id="GO:0016567">
    <property type="term" value="P:protein ubiquitination"/>
    <property type="evidence" value="ECO:0007669"/>
    <property type="project" value="InterPro"/>
</dbReference>
<dbReference type="Gene3D" id="1.20.120.1750">
    <property type="match status" value="1"/>
</dbReference>
<evidence type="ECO:0000256" key="14">
    <source>
        <dbReference type="PROSITE-ProRule" id="PRU00175"/>
    </source>
</evidence>
<feature type="domain" description="RING-type" evidence="19">
    <location>
        <begin position="85"/>
        <end position="273"/>
    </location>
</feature>
<dbReference type="EMBL" id="KI913961">
    <property type="protein sequence ID" value="ETW02568.1"/>
    <property type="molecule type" value="Genomic_DNA"/>
</dbReference>
<evidence type="ECO:0000256" key="16">
    <source>
        <dbReference type="SAM" id="Phobius"/>
    </source>
</evidence>
<evidence type="ECO:0000256" key="15">
    <source>
        <dbReference type="SAM" id="MobiDB-lite"/>
    </source>
</evidence>
<gene>
    <name evidence="20" type="ORF">H310_06048</name>
</gene>
<dbReference type="GO" id="GO:0008270">
    <property type="term" value="F:zinc ion binding"/>
    <property type="evidence" value="ECO:0007669"/>
    <property type="project" value="UniProtKB-KW"/>
</dbReference>
<keyword evidence="13 16" id="KW-0472">Membrane</keyword>
<feature type="transmembrane region" description="Helical" evidence="16">
    <location>
        <begin position="295"/>
        <end position="321"/>
    </location>
</feature>
<evidence type="ECO:0000259" key="18">
    <source>
        <dbReference type="PROSITE" id="PS50178"/>
    </source>
</evidence>
<name>A0A024UAC5_9STRA</name>
<evidence type="ECO:0000256" key="1">
    <source>
        <dbReference type="ARBA" id="ARBA00001798"/>
    </source>
</evidence>
<dbReference type="PROSITE" id="PS51873">
    <property type="entry name" value="TRIAD"/>
    <property type="match status" value="1"/>
</dbReference>
<dbReference type="VEuPathDB" id="FungiDB:H310_06048"/>
<dbReference type="InterPro" id="IPR044066">
    <property type="entry name" value="TRIAD_supradom"/>
</dbReference>
<keyword evidence="7" id="KW-0479">Metal-binding</keyword>
<evidence type="ECO:0000256" key="7">
    <source>
        <dbReference type="ARBA" id="ARBA00022723"/>
    </source>
</evidence>
<dbReference type="InterPro" id="IPR002867">
    <property type="entry name" value="IBR_dom"/>
</dbReference>
<evidence type="ECO:0000259" key="19">
    <source>
        <dbReference type="PROSITE" id="PS51873"/>
    </source>
</evidence>
<dbReference type="SUPFAM" id="SSF57850">
    <property type="entry name" value="RING/U-box"/>
    <property type="match status" value="2"/>
</dbReference>
<evidence type="ECO:0000256" key="6">
    <source>
        <dbReference type="ARBA" id="ARBA00022692"/>
    </source>
</evidence>
<dbReference type="FunFam" id="3.30.40.10:FF:000051">
    <property type="entry name" value="RBR-type E3 ubiquitin transferase"/>
    <property type="match status" value="1"/>
</dbReference>
<dbReference type="InterPro" id="IPR013083">
    <property type="entry name" value="Znf_RING/FYVE/PHD"/>
</dbReference>
<evidence type="ECO:0000256" key="8">
    <source>
        <dbReference type="ARBA" id="ARBA00022737"/>
    </source>
</evidence>
<keyword evidence="10" id="KW-0833">Ubl conjugation pathway</keyword>
<accession>A0A024UAC5</accession>
<evidence type="ECO:0000256" key="12">
    <source>
        <dbReference type="ARBA" id="ARBA00022989"/>
    </source>
</evidence>
<keyword evidence="8" id="KW-0677">Repeat</keyword>
<dbReference type="InterPro" id="IPR011011">
    <property type="entry name" value="Znf_FYVE_PHD"/>
</dbReference>
<evidence type="ECO:0000256" key="2">
    <source>
        <dbReference type="ARBA" id="ARBA00004167"/>
    </source>
</evidence>
<comment type="pathway">
    <text evidence="3">Protein modification; protein ubiquitination.</text>
</comment>
<dbReference type="OrthoDB" id="1431934at2759"/>
<dbReference type="Gene3D" id="3.30.40.10">
    <property type="entry name" value="Zinc/RING finger domain, C3HC4 (zinc finger)"/>
    <property type="match status" value="1"/>
</dbReference>
<sequence length="350" mass="38533">MMSCSFPQTPRRRRTRRHGFYDDDRSRSTRVVSLTDTVEPLKKAAPPLVMATMNVVLITPELSTAPPKPMPALNALVPSADINSQPRECAICFEKSQAKNLCGSTTCGSFFCNGCVQMYLQIKIQDGQVRRIRCPGLGCTAILSSHHIHGHVTTDHFQRYLELKEKVRSGRVCPPCGQPVTSTGRKIHCQACTATTCGDCGEPYHLFGCKDVSYKTWRQQTEHDVRSCPNCHVDIEKHGGCTHMVCTHCEFEFCWLCRVSWDRHTDAMCKPLAFLESESTSLGPNAPIRAVTKSIVVVAATGVAAVSVGIAAAIAPPVLLYNGVKSLLHRRKQAKAIKKLESLRKLQAAA</sequence>
<dbReference type="RefSeq" id="XP_008869173.1">
    <property type="nucleotide sequence ID" value="XM_008870951.1"/>
</dbReference>
<dbReference type="GeneID" id="20083098"/>
<evidence type="ECO:0000256" key="10">
    <source>
        <dbReference type="ARBA" id="ARBA00022786"/>
    </source>
</evidence>
<keyword evidence="6 16" id="KW-0812">Transmembrane</keyword>
<dbReference type="GO" id="GO:0061630">
    <property type="term" value="F:ubiquitin protein ligase activity"/>
    <property type="evidence" value="ECO:0007669"/>
    <property type="project" value="UniProtKB-EC"/>
</dbReference>
<dbReference type="eggNOG" id="KOG1815">
    <property type="taxonomic scope" value="Eukaryota"/>
</dbReference>
<protein>
    <recommendedName>
        <fullName evidence="4">RBR-type E3 ubiquitin transferase</fullName>
        <ecNumber evidence="4">2.3.2.31</ecNumber>
    </recommendedName>
</protein>
<comment type="subcellular location">
    <subcellularLocation>
        <location evidence="2">Membrane</location>
        <topology evidence="2">Single-pass membrane protein</topology>
    </subcellularLocation>
</comment>
<dbReference type="InterPro" id="IPR017455">
    <property type="entry name" value="Znf_FYVE-rel"/>
</dbReference>
<feature type="domain" description="FYVE-type" evidence="18">
    <location>
        <begin position="173"/>
        <end position="236"/>
    </location>
</feature>
<dbReference type="Pfam" id="PF22191">
    <property type="entry name" value="IBR_1"/>
    <property type="match status" value="1"/>
</dbReference>
<feature type="domain" description="RING-type" evidence="17">
    <location>
        <begin position="89"/>
        <end position="135"/>
    </location>
</feature>
<feature type="region of interest" description="Disordered" evidence="15">
    <location>
        <begin position="1"/>
        <end position="24"/>
    </location>
</feature>
<keyword evidence="11" id="KW-0862">Zinc</keyword>
<evidence type="ECO:0000259" key="17">
    <source>
        <dbReference type="PROSITE" id="PS50089"/>
    </source>
</evidence>